<organism evidence="7 8">
    <name type="scientific">Aurantiacibacter xanthus</name>
    <dbReference type="NCBI Taxonomy" id="1784712"/>
    <lineage>
        <taxon>Bacteria</taxon>
        <taxon>Pseudomonadati</taxon>
        <taxon>Pseudomonadota</taxon>
        <taxon>Alphaproteobacteria</taxon>
        <taxon>Sphingomonadales</taxon>
        <taxon>Erythrobacteraceae</taxon>
        <taxon>Aurantiacibacter</taxon>
    </lineage>
</organism>
<keyword evidence="3 5" id="KW-1133">Transmembrane helix</keyword>
<feature type="transmembrane region" description="Helical" evidence="5">
    <location>
        <begin position="320"/>
        <end position="342"/>
    </location>
</feature>
<reference evidence="7 8" key="1">
    <citation type="submission" date="2018-08" db="EMBL/GenBank/DDBJ databases">
        <title>Erythrobacter zhengii sp.nov., a bacterium isolated from deep-sea sediment.</title>
        <authorList>
            <person name="Fang C."/>
            <person name="Wu Y.-H."/>
            <person name="Sun C."/>
            <person name="Wang H."/>
            <person name="Cheng H."/>
            <person name="Meng F.-X."/>
            <person name="Wang C.-S."/>
            <person name="Xu X.-W."/>
        </authorList>
    </citation>
    <scope>NUCLEOTIDE SEQUENCE [LARGE SCALE GENOMIC DNA]</scope>
    <source>
        <strain evidence="7 8">CCTCC AB 2015396</strain>
    </source>
</reference>
<feature type="transmembrane region" description="Helical" evidence="5">
    <location>
        <begin position="362"/>
        <end position="384"/>
    </location>
</feature>
<sequence length="425" mass="44587">MSTQKHPGGRLSLFQAAYVVARRDFTAILFSRAFIFFLLGPLFPVVVMALAGGVGAQVQQGAGVASVGLAMSAEDNRAMLKAGEALSERLGSAVPPMSELRAVAPGETFDARAALQKSEGQLAAVVTGTPASPHLTATEGSIERWQGVISMIAAQAEGQTLAYPEVATSEVASSAAARNSARINTAQGGQVLLFLLIMLLASMVLSNLVEEKGNKIIEVLAAAIPMDALFLGKLFAMLAVSVVGIAVWGTTAGIVLTAGGVSLSDYAMPGVGWPMFMVLFALYFGMGYLLLGAIFLTIGSQAKTVREVQTLSMPATMLQVLVFFLSSLTITNAGGWIDWLGMAFPLSSPFVMVAHAAMDERLWPHALALGWQALCVALFVRVGASMFRKRVMKSGPQGAIKGKESRRGPVGFVRGLFSKGSAAAR</sequence>
<dbReference type="Proteomes" id="UP000265366">
    <property type="component" value="Unassembled WGS sequence"/>
</dbReference>
<evidence type="ECO:0000259" key="6">
    <source>
        <dbReference type="Pfam" id="PF12698"/>
    </source>
</evidence>
<protein>
    <submittedName>
        <fullName evidence="7">ABC transporter permease</fullName>
    </submittedName>
</protein>
<evidence type="ECO:0000313" key="7">
    <source>
        <dbReference type="EMBL" id="RIV83470.1"/>
    </source>
</evidence>
<dbReference type="RefSeq" id="WP_119593197.1">
    <property type="nucleotide sequence ID" value="NZ_QXFM01000112.1"/>
</dbReference>
<comment type="caution">
    <text evidence="7">The sequence shown here is derived from an EMBL/GenBank/DDBJ whole genome shotgun (WGS) entry which is preliminary data.</text>
</comment>
<keyword evidence="4 5" id="KW-0472">Membrane</keyword>
<name>A0A3A1P210_9SPHN</name>
<feature type="transmembrane region" description="Helical" evidence="5">
    <location>
        <begin position="191"/>
        <end position="209"/>
    </location>
</feature>
<evidence type="ECO:0000256" key="2">
    <source>
        <dbReference type="ARBA" id="ARBA00022692"/>
    </source>
</evidence>
<dbReference type="GO" id="GO:0016020">
    <property type="term" value="C:membrane"/>
    <property type="evidence" value="ECO:0007669"/>
    <property type="project" value="UniProtKB-SubCell"/>
</dbReference>
<accession>A0A3A1P210</accession>
<feature type="transmembrane region" description="Helical" evidence="5">
    <location>
        <begin position="33"/>
        <end position="56"/>
    </location>
</feature>
<feature type="transmembrane region" description="Helical" evidence="5">
    <location>
        <begin position="230"/>
        <end position="256"/>
    </location>
</feature>
<evidence type="ECO:0000256" key="5">
    <source>
        <dbReference type="SAM" id="Phobius"/>
    </source>
</evidence>
<evidence type="ECO:0000256" key="3">
    <source>
        <dbReference type="ARBA" id="ARBA00022989"/>
    </source>
</evidence>
<feature type="transmembrane region" description="Helical" evidence="5">
    <location>
        <begin position="276"/>
        <end position="299"/>
    </location>
</feature>
<dbReference type="InterPro" id="IPR013525">
    <property type="entry name" value="ABC2_TM"/>
</dbReference>
<dbReference type="Pfam" id="PF12698">
    <property type="entry name" value="ABC2_membrane_3"/>
    <property type="match status" value="1"/>
</dbReference>
<dbReference type="GO" id="GO:0140359">
    <property type="term" value="F:ABC-type transporter activity"/>
    <property type="evidence" value="ECO:0007669"/>
    <property type="project" value="InterPro"/>
</dbReference>
<proteinExistence type="predicted"/>
<dbReference type="AlphaFoldDB" id="A0A3A1P210"/>
<feature type="domain" description="ABC-2 type transporter transmembrane" evidence="6">
    <location>
        <begin position="148"/>
        <end position="379"/>
    </location>
</feature>
<evidence type="ECO:0000256" key="1">
    <source>
        <dbReference type="ARBA" id="ARBA00004141"/>
    </source>
</evidence>
<comment type="subcellular location">
    <subcellularLocation>
        <location evidence="1">Membrane</location>
        <topology evidence="1">Multi-pass membrane protein</topology>
    </subcellularLocation>
</comment>
<evidence type="ECO:0000313" key="8">
    <source>
        <dbReference type="Proteomes" id="UP000265366"/>
    </source>
</evidence>
<gene>
    <name evidence="7" type="ORF">D2V17_12820</name>
</gene>
<dbReference type="OrthoDB" id="7388589at2"/>
<keyword evidence="8" id="KW-1185">Reference proteome</keyword>
<evidence type="ECO:0000256" key="4">
    <source>
        <dbReference type="ARBA" id="ARBA00023136"/>
    </source>
</evidence>
<dbReference type="EMBL" id="QXFM01000112">
    <property type="protein sequence ID" value="RIV83470.1"/>
    <property type="molecule type" value="Genomic_DNA"/>
</dbReference>
<keyword evidence="2 5" id="KW-0812">Transmembrane</keyword>